<protein>
    <submittedName>
        <fullName evidence="6">LysR family transcriptional regulator</fullName>
    </submittedName>
</protein>
<dbReference type="PROSITE" id="PS50931">
    <property type="entry name" value="HTH_LYSR"/>
    <property type="match status" value="1"/>
</dbReference>
<organism evidence="6 7">
    <name type="scientific">Candidatus Limivivens intestinipullorum</name>
    <dbReference type="NCBI Taxonomy" id="2840858"/>
    <lineage>
        <taxon>Bacteria</taxon>
        <taxon>Bacillati</taxon>
        <taxon>Bacillota</taxon>
        <taxon>Clostridia</taxon>
        <taxon>Lachnospirales</taxon>
        <taxon>Lachnospiraceae</taxon>
        <taxon>Lachnospiraceae incertae sedis</taxon>
        <taxon>Candidatus Limivivens</taxon>
    </lineage>
</organism>
<feature type="domain" description="HTH lysR-type" evidence="5">
    <location>
        <begin position="14"/>
        <end position="71"/>
    </location>
</feature>
<dbReference type="InterPro" id="IPR000847">
    <property type="entry name" value="LysR_HTH_N"/>
</dbReference>
<keyword evidence="4" id="KW-0804">Transcription</keyword>
<dbReference type="PANTHER" id="PTHR30346:SF0">
    <property type="entry name" value="HCA OPERON TRANSCRIPTIONAL ACTIVATOR HCAR"/>
    <property type="match status" value="1"/>
</dbReference>
<comment type="caution">
    <text evidence="6">The sequence shown here is derived from an EMBL/GenBank/DDBJ whole genome shotgun (WGS) entry which is preliminary data.</text>
</comment>
<keyword evidence="3" id="KW-0238">DNA-binding</keyword>
<dbReference type="GO" id="GO:0003700">
    <property type="term" value="F:DNA-binding transcription factor activity"/>
    <property type="evidence" value="ECO:0007669"/>
    <property type="project" value="InterPro"/>
</dbReference>
<dbReference type="FunFam" id="1.10.10.10:FF:000001">
    <property type="entry name" value="LysR family transcriptional regulator"/>
    <property type="match status" value="1"/>
</dbReference>
<evidence type="ECO:0000256" key="1">
    <source>
        <dbReference type="ARBA" id="ARBA00009437"/>
    </source>
</evidence>
<evidence type="ECO:0000313" key="7">
    <source>
        <dbReference type="Proteomes" id="UP000823935"/>
    </source>
</evidence>
<dbReference type="InterPro" id="IPR005119">
    <property type="entry name" value="LysR_subst-bd"/>
</dbReference>
<evidence type="ECO:0000259" key="5">
    <source>
        <dbReference type="PROSITE" id="PS50931"/>
    </source>
</evidence>
<accession>A0A9D1JKV8</accession>
<dbReference type="AlphaFoldDB" id="A0A9D1JKV8"/>
<proteinExistence type="inferred from homology"/>
<dbReference type="InterPro" id="IPR036390">
    <property type="entry name" value="WH_DNA-bd_sf"/>
</dbReference>
<comment type="similarity">
    <text evidence="1">Belongs to the LysR transcriptional regulatory family.</text>
</comment>
<name>A0A9D1JKV8_9FIRM</name>
<dbReference type="GO" id="GO:0032993">
    <property type="term" value="C:protein-DNA complex"/>
    <property type="evidence" value="ECO:0007669"/>
    <property type="project" value="TreeGrafter"/>
</dbReference>
<reference evidence="6" key="1">
    <citation type="submission" date="2020-10" db="EMBL/GenBank/DDBJ databases">
        <authorList>
            <person name="Gilroy R."/>
        </authorList>
    </citation>
    <scope>NUCLEOTIDE SEQUENCE</scope>
    <source>
        <strain evidence="6">CHK190-19873</strain>
    </source>
</reference>
<dbReference type="Gene3D" id="3.40.190.10">
    <property type="entry name" value="Periplasmic binding protein-like II"/>
    <property type="match status" value="2"/>
</dbReference>
<dbReference type="Pfam" id="PF03466">
    <property type="entry name" value="LysR_substrate"/>
    <property type="match status" value="1"/>
</dbReference>
<dbReference type="InterPro" id="IPR036388">
    <property type="entry name" value="WH-like_DNA-bd_sf"/>
</dbReference>
<sequence>MLLQKVNAQGGILLLSQQLQVFLQVVDCGSFSKAAKQLFVTPASVMKHMNTLESRLGVTLLKRSNQGIELTAAGKSLYKDGKKLLAFAENAAARAKKAEHTEGITIRVGSSLLNPSSVLMDLWAPLREKYPKYKFHIVPYEDTKEQILSVISSLGERIDLLVGAFNSRTMREAASYLNLGEYRLCVAAPQGHPLAARKELTMRDLHGEHLMMVKSGDTELLDHFHNMMNMTHPQILIEEAGYYYDKDTFNSCEQTGSLLLTLDAWASIHPSLITLPVCWDYKIPYGILYSKQPSEDIKNFIEIIKASMQLTK</sequence>
<reference evidence="6" key="2">
    <citation type="journal article" date="2021" name="PeerJ">
        <title>Extensive microbial diversity within the chicken gut microbiome revealed by metagenomics and culture.</title>
        <authorList>
            <person name="Gilroy R."/>
            <person name="Ravi A."/>
            <person name="Getino M."/>
            <person name="Pursley I."/>
            <person name="Horton D.L."/>
            <person name="Alikhan N.F."/>
            <person name="Baker D."/>
            <person name="Gharbi K."/>
            <person name="Hall N."/>
            <person name="Watson M."/>
            <person name="Adriaenssens E.M."/>
            <person name="Foster-Nyarko E."/>
            <person name="Jarju S."/>
            <person name="Secka A."/>
            <person name="Antonio M."/>
            <person name="Oren A."/>
            <person name="Chaudhuri R.R."/>
            <person name="La Ragione R."/>
            <person name="Hildebrand F."/>
            <person name="Pallen M.J."/>
        </authorList>
    </citation>
    <scope>NUCLEOTIDE SEQUENCE</scope>
    <source>
        <strain evidence="6">CHK190-19873</strain>
    </source>
</reference>
<dbReference type="GO" id="GO:0003677">
    <property type="term" value="F:DNA binding"/>
    <property type="evidence" value="ECO:0007669"/>
    <property type="project" value="UniProtKB-KW"/>
</dbReference>
<dbReference type="EMBL" id="DVIQ01000083">
    <property type="protein sequence ID" value="HIS32477.1"/>
    <property type="molecule type" value="Genomic_DNA"/>
</dbReference>
<evidence type="ECO:0000256" key="3">
    <source>
        <dbReference type="ARBA" id="ARBA00023125"/>
    </source>
</evidence>
<dbReference type="Pfam" id="PF00126">
    <property type="entry name" value="HTH_1"/>
    <property type="match status" value="1"/>
</dbReference>
<evidence type="ECO:0000313" key="6">
    <source>
        <dbReference type="EMBL" id="HIS32477.1"/>
    </source>
</evidence>
<gene>
    <name evidence="6" type="ORF">IAB44_13185</name>
</gene>
<evidence type="ECO:0000256" key="4">
    <source>
        <dbReference type="ARBA" id="ARBA00023163"/>
    </source>
</evidence>
<keyword evidence="2" id="KW-0805">Transcription regulation</keyword>
<dbReference type="PANTHER" id="PTHR30346">
    <property type="entry name" value="TRANSCRIPTIONAL DUAL REGULATOR HCAR-RELATED"/>
    <property type="match status" value="1"/>
</dbReference>
<dbReference type="Gene3D" id="1.10.10.10">
    <property type="entry name" value="Winged helix-like DNA-binding domain superfamily/Winged helix DNA-binding domain"/>
    <property type="match status" value="1"/>
</dbReference>
<evidence type="ECO:0000256" key="2">
    <source>
        <dbReference type="ARBA" id="ARBA00023015"/>
    </source>
</evidence>
<dbReference type="SUPFAM" id="SSF53850">
    <property type="entry name" value="Periplasmic binding protein-like II"/>
    <property type="match status" value="1"/>
</dbReference>
<dbReference type="SUPFAM" id="SSF46785">
    <property type="entry name" value="Winged helix' DNA-binding domain"/>
    <property type="match status" value="1"/>
</dbReference>
<dbReference type="Proteomes" id="UP000823935">
    <property type="component" value="Unassembled WGS sequence"/>
</dbReference>